<name>A0AA43QYH0_MYCAR</name>
<dbReference type="Proteomes" id="UP001162175">
    <property type="component" value="Unassembled WGS sequence"/>
</dbReference>
<proteinExistence type="predicted"/>
<feature type="signal peptide" evidence="2">
    <location>
        <begin position="1"/>
        <end position="30"/>
    </location>
</feature>
<dbReference type="AlphaFoldDB" id="A0AA43QYH0"/>
<keyword evidence="1" id="KW-0472">Membrane</keyword>
<evidence type="ECO:0000313" key="3">
    <source>
        <dbReference type="EMBL" id="MDI3349621.1"/>
    </source>
</evidence>
<evidence type="ECO:0000256" key="2">
    <source>
        <dbReference type="SAM" id="SignalP"/>
    </source>
</evidence>
<feature type="chain" id="PRO_5041344396" evidence="2">
    <location>
        <begin position="31"/>
        <end position="161"/>
    </location>
</feature>
<gene>
    <name evidence="3" type="ORF">DCBHLPFO_00619</name>
</gene>
<organism evidence="3 4">
    <name type="scientific">Mycoplasmopsis arginini</name>
    <name type="common">Mycoplasma arginini</name>
    <dbReference type="NCBI Taxonomy" id="2094"/>
    <lineage>
        <taxon>Bacteria</taxon>
        <taxon>Bacillati</taxon>
        <taxon>Mycoplasmatota</taxon>
        <taxon>Mycoplasmoidales</taxon>
        <taxon>Metamycoplasmataceae</taxon>
        <taxon>Mycoplasmopsis</taxon>
    </lineage>
</organism>
<comment type="caution">
    <text evidence="3">The sequence shown here is derived from an EMBL/GenBank/DDBJ whole genome shotgun (WGS) entry which is preliminary data.</text>
</comment>
<evidence type="ECO:0000256" key="1">
    <source>
        <dbReference type="SAM" id="Phobius"/>
    </source>
</evidence>
<feature type="transmembrane region" description="Helical" evidence="1">
    <location>
        <begin position="141"/>
        <end position="160"/>
    </location>
</feature>
<feature type="transmembrane region" description="Helical" evidence="1">
    <location>
        <begin position="107"/>
        <end position="129"/>
    </location>
</feature>
<keyword evidence="1" id="KW-0812">Transmembrane</keyword>
<dbReference type="EMBL" id="JAPFAR010000067">
    <property type="protein sequence ID" value="MDI3349621.1"/>
    <property type="molecule type" value="Genomic_DNA"/>
</dbReference>
<evidence type="ECO:0000313" key="4">
    <source>
        <dbReference type="Proteomes" id="UP001162175"/>
    </source>
</evidence>
<keyword evidence="1" id="KW-1133">Transmembrane helix</keyword>
<accession>A0AA43QYH0</accession>
<protein>
    <submittedName>
        <fullName evidence="3">Uncharacterized protein</fullName>
    </submittedName>
</protein>
<sequence length="161" mass="17106">MISLYFSSAKCATSSSASLTFASYAAFALANCCSGVSGSSVCALISSTFLTKTSKAFLICSSLDSGFDKTAWAASKANLISAFWNSFNSLFVSNSSSKILICFESSFLGVFLVIVVTAIATDAAVTVAARKVNPIINLVDFFILPPSNNLLFYILIIYIYI</sequence>
<keyword evidence="2" id="KW-0732">Signal</keyword>
<reference evidence="3" key="1">
    <citation type="submission" date="2022-11" db="EMBL/GenBank/DDBJ databases">
        <title>Draft genome of Mycoplasma arginini isolated from fly.</title>
        <authorList>
            <person name="Severgnini M."/>
            <person name="Gioia G."/>
            <person name="Cremonesi P."/>
            <person name="Moroni P."/>
            <person name="Addis M.F."/>
            <person name="Castiglioni B."/>
        </authorList>
    </citation>
    <scope>NUCLEOTIDE SEQUENCE</scope>
    <source>
        <strain evidence="3">QMP CG1-1632</strain>
    </source>
</reference>